<organism evidence="3 4">
    <name type="scientific">Alternaria atra</name>
    <dbReference type="NCBI Taxonomy" id="119953"/>
    <lineage>
        <taxon>Eukaryota</taxon>
        <taxon>Fungi</taxon>
        <taxon>Dikarya</taxon>
        <taxon>Ascomycota</taxon>
        <taxon>Pezizomycotina</taxon>
        <taxon>Dothideomycetes</taxon>
        <taxon>Pleosporomycetidae</taxon>
        <taxon>Pleosporales</taxon>
        <taxon>Pleosporineae</taxon>
        <taxon>Pleosporaceae</taxon>
        <taxon>Alternaria</taxon>
        <taxon>Alternaria sect. Ulocladioides</taxon>
    </lineage>
</organism>
<keyword evidence="1" id="KW-0472">Membrane</keyword>
<dbReference type="PANTHER" id="PTHR37792">
    <property type="entry name" value="RIBONUCLEASE MRP PROTEIN SUBUNIT RMP1"/>
    <property type="match status" value="1"/>
</dbReference>
<dbReference type="PANTHER" id="PTHR37792:SF1">
    <property type="entry name" value="RIBONUCLEASE MRP PROTEIN SUBUNIT RMP1"/>
    <property type="match status" value="1"/>
</dbReference>
<dbReference type="GO" id="GO:0000294">
    <property type="term" value="P:nuclear-transcribed mRNA catabolic process, RNase MRP-dependent"/>
    <property type="evidence" value="ECO:0007669"/>
    <property type="project" value="TreeGrafter"/>
</dbReference>
<dbReference type="CDD" id="cd22573">
    <property type="entry name" value="RMP1_RBD"/>
    <property type="match status" value="1"/>
</dbReference>
<keyword evidence="1" id="KW-1133">Transmembrane helix</keyword>
<dbReference type="GO" id="GO:0042134">
    <property type="term" value="F:rRNA primary transcript binding"/>
    <property type="evidence" value="ECO:0007669"/>
    <property type="project" value="InterPro"/>
</dbReference>
<reference evidence="3" key="1">
    <citation type="submission" date="2021-05" db="EMBL/GenBank/DDBJ databases">
        <authorList>
            <person name="Stam R."/>
        </authorList>
    </citation>
    <scope>NUCLEOTIDE SEQUENCE</scope>
    <source>
        <strain evidence="3">CS162</strain>
    </source>
</reference>
<dbReference type="OrthoDB" id="5414547at2759"/>
<protein>
    <recommendedName>
        <fullName evidence="2">RNase MRP protein 1 RNA binding domain-containing protein</fullName>
    </recommendedName>
</protein>
<dbReference type="GO" id="GO:0000466">
    <property type="term" value="P:maturation of 5.8S rRNA from tricistronic rRNA transcript (SSU-rRNA, 5.8S rRNA, LSU-rRNA)"/>
    <property type="evidence" value="ECO:0007669"/>
    <property type="project" value="TreeGrafter"/>
</dbReference>
<keyword evidence="4" id="KW-1185">Reference proteome</keyword>
<dbReference type="RefSeq" id="XP_043175550.1">
    <property type="nucleotide sequence ID" value="XM_043319615.1"/>
</dbReference>
<dbReference type="InterPro" id="IPR047204">
    <property type="entry name" value="RMP1_RBD"/>
</dbReference>
<keyword evidence="1" id="KW-0812">Transmembrane</keyword>
<evidence type="ECO:0000313" key="4">
    <source>
        <dbReference type="Proteomes" id="UP000676310"/>
    </source>
</evidence>
<evidence type="ECO:0000256" key="1">
    <source>
        <dbReference type="SAM" id="Phobius"/>
    </source>
</evidence>
<dbReference type="GO" id="GO:0000172">
    <property type="term" value="C:ribonuclease MRP complex"/>
    <property type="evidence" value="ECO:0007669"/>
    <property type="project" value="InterPro"/>
</dbReference>
<feature type="domain" description="RNase MRP protein 1 RNA binding" evidence="2">
    <location>
        <begin position="37"/>
        <end position="125"/>
    </location>
</feature>
<comment type="caution">
    <text evidence="3">The sequence shown here is derived from an EMBL/GenBank/DDBJ whole genome shotgun (WGS) entry which is preliminary data.</text>
</comment>
<sequence>MPSTTTITTTTSPFITAKALMSASTHEIAMLHDIHTLLNKIFTRNRNQHQRSTWWKGLHGFRKQIGLLLQELLHGPLKERAGKVEARLRFWDRGVVHVWYYQFSQLVAVGPFAMLGLVMMASVARVCRITGITAVYEEIASRDIKGVLSASDELALADEFSTVLDEGEGWDEGVVVAREEDE</sequence>
<dbReference type="Proteomes" id="UP000676310">
    <property type="component" value="Unassembled WGS sequence"/>
</dbReference>
<evidence type="ECO:0000313" key="3">
    <source>
        <dbReference type="EMBL" id="CAG5188507.1"/>
    </source>
</evidence>
<dbReference type="GeneID" id="67012302"/>
<dbReference type="Pfam" id="PF20945">
    <property type="entry name" value="RMP1"/>
    <property type="match status" value="1"/>
</dbReference>
<dbReference type="InterPro" id="IPR047205">
    <property type="entry name" value="RMP1"/>
</dbReference>
<name>A0A8J2IE56_9PLEO</name>
<accession>A0A8J2IE56</accession>
<evidence type="ECO:0000259" key="2">
    <source>
        <dbReference type="Pfam" id="PF20945"/>
    </source>
</evidence>
<gene>
    <name evidence="3" type="ORF">ALTATR162_LOCUS11971</name>
</gene>
<dbReference type="EMBL" id="CAJRGZ010000032">
    <property type="protein sequence ID" value="CAG5188507.1"/>
    <property type="molecule type" value="Genomic_DNA"/>
</dbReference>
<proteinExistence type="predicted"/>
<feature type="transmembrane region" description="Helical" evidence="1">
    <location>
        <begin position="98"/>
        <end position="118"/>
    </location>
</feature>
<dbReference type="AlphaFoldDB" id="A0A8J2IE56"/>